<reference evidence="12 13" key="1">
    <citation type="submission" date="2024-01" db="EMBL/GenBank/DDBJ databases">
        <title>Genome assemblies of Stephania.</title>
        <authorList>
            <person name="Yang L."/>
        </authorList>
    </citation>
    <scope>NUCLEOTIDE SEQUENCE [LARGE SCALE GENOMIC DNA]</scope>
    <source>
        <strain evidence="12">YNDBR</strain>
        <tissue evidence="12">Leaf</tissue>
    </source>
</reference>
<comment type="caution">
    <text evidence="12">The sequence shown here is derived from an EMBL/GenBank/DDBJ whole genome shotgun (WGS) entry which is preliminary data.</text>
</comment>
<dbReference type="Pfam" id="PF08264">
    <property type="entry name" value="Anticodon_1"/>
    <property type="match status" value="1"/>
</dbReference>
<proteinExistence type="predicted"/>
<dbReference type="Proteomes" id="UP001420932">
    <property type="component" value="Unassembled WGS sequence"/>
</dbReference>
<keyword evidence="4" id="KW-0067">ATP-binding</keyword>
<dbReference type="SUPFAM" id="SSF52374">
    <property type="entry name" value="Nucleotidylyl transferase"/>
    <property type="match status" value="1"/>
</dbReference>
<dbReference type="InterPro" id="IPR002300">
    <property type="entry name" value="aa-tRNA-synth_Ia"/>
</dbReference>
<evidence type="ECO:0000256" key="8">
    <source>
        <dbReference type="ARBA" id="ARBA00047552"/>
    </source>
</evidence>
<dbReference type="PANTHER" id="PTHR11946">
    <property type="entry name" value="VALYL-TRNA SYNTHETASES"/>
    <property type="match status" value="1"/>
</dbReference>
<name>A0AAP0DYG2_9MAGN</name>
<keyword evidence="3" id="KW-0547">Nucleotide-binding</keyword>
<gene>
    <name evidence="12" type="ORF">Syun_031416</name>
</gene>
<evidence type="ECO:0000256" key="7">
    <source>
        <dbReference type="ARBA" id="ARBA00029936"/>
    </source>
</evidence>
<feature type="domain" description="Aminoacyl-tRNA synthetase class Ia" evidence="10">
    <location>
        <begin position="138"/>
        <end position="172"/>
    </location>
</feature>
<keyword evidence="9" id="KW-0472">Membrane</keyword>
<organism evidence="12 13">
    <name type="scientific">Stephania yunnanensis</name>
    <dbReference type="NCBI Taxonomy" id="152371"/>
    <lineage>
        <taxon>Eukaryota</taxon>
        <taxon>Viridiplantae</taxon>
        <taxon>Streptophyta</taxon>
        <taxon>Embryophyta</taxon>
        <taxon>Tracheophyta</taxon>
        <taxon>Spermatophyta</taxon>
        <taxon>Magnoliopsida</taxon>
        <taxon>Ranunculales</taxon>
        <taxon>Menispermaceae</taxon>
        <taxon>Menispermoideae</taxon>
        <taxon>Cissampelideae</taxon>
        <taxon>Stephania</taxon>
    </lineage>
</organism>
<keyword evidence="2" id="KW-0436">Ligase</keyword>
<accession>A0AAP0DYG2</accession>
<evidence type="ECO:0000256" key="3">
    <source>
        <dbReference type="ARBA" id="ARBA00022741"/>
    </source>
</evidence>
<evidence type="ECO:0000256" key="6">
    <source>
        <dbReference type="ARBA" id="ARBA00023146"/>
    </source>
</evidence>
<dbReference type="AlphaFoldDB" id="A0AAP0DYG2"/>
<dbReference type="EMBL" id="JBBNAF010000051">
    <property type="protein sequence ID" value="KAK9081633.1"/>
    <property type="molecule type" value="Genomic_DNA"/>
</dbReference>
<protein>
    <recommendedName>
        <fullName evidence="1">valine--tRNA ligase</fullName>
        <ecNumber evidence="1">6.1.1.9</ecNumber>
    </recommendedName>
    <alternativeName>
        <fullName evidence="7">Valyl-tRNA synthetase</fullName>
    </alternativeName>
</protein>
<evidence type="ECO:0000259" key="10">
    <source>
        <dbReference type="Pfam" id="PF00133"/>
    </source>
</evidence>
<evidence type="ECO:0000256" key="5">
    <source>
        <dbReference type="ARBA" id="ARBA00022917"/>
    </source>
</evidence>
<dbReference type="Gene3D" id="1.10.730.10">
    <property type="entry name" value="Isoleucyl-tRNA Synthetase, Domain 1"/>
    <property type="match status" value="2"/>
</dbReference>
<dbReference type="GO" id="GO:0005524">
    <property type="term" value="F:ATP binding"/>
    <property type="evidence" value="ECO:0007669"/>
    <property type="project" value="UniProtKB-KW"/>
</dbReference>
<evidence type="ECO:0000256" key="4">
    <source>
        <dbReference type="ARBA" id="ARBA00022840"/>
    </source>
</evidence>
<sequence length="337" mass="37888">MGGGDREDVYGFAVAERARQGVHIHLHWGCQGCLLCQSQSPSVLAWAWGKSSGPSQFLGRDSLLFDITHRCLLERDFNVSAWAYGQPGIAEQIYDIALAYIDGRRQMVCSLLGGRGGAQLVTKEPSLSRRSPALQSKMGGRKMSKTLGNGIDPIDTMKEYGTDALWFSLVSGTIWISICLLSDWLQIRPLLTNYGIFGKFILRTYLVKTMYLLGRTYWLTRVVLCYFYSDVAKFDTEESLLRLPLPDFWVVSELHELIDVVTSSYERFFFGDIGRETYDFFWGDLANWGVVSNISIPYSLEFGGRSNEDSLEFGGRSNEDSLEFRGRSNEVGLSGSD</sequence>
<dbReference type="InterPro" id="IPR009080">
    <property type="entry name" value="tRNAsynth_Ia_anticodon-bd"/>
</dbReference>
<keyword evidence="5" id="KW-0648">Protein biosynthesis</keyword>
<dbReference type="GO" id="GO:0006438">
    <property type="term" value="P:valyl-tRNA aminoacylation"/>
    <property type="evidence" value="ECO:0007669"/>
    <property type="project" value="InterPro"/>
</dbReference>
<keyword evidence="9" id="KW-0812">Transmembrane</keyword>
<evidence type="ECO:0000259" key="11">
    <source>
        <dbReference type="Pfam" id="PF08264"/>
    </source>
</evidence>
<dbReference type="InterPro" id="IPR002303">
    <property type="entry name" value="Valyl-tRNA_ligase"/>
</dbReference>
<dbReference type="EC" id="6.1.1.9" evidence="1"/>
<feature type="transmembrane region" description="Helical" evidence="9">
    <location>
        <begin position="164"/>
        <end position="185"/>
    </location>
</feature>
<evidence type="ECO:0000256" key="9">
    <source>
        <dbReference type="SAM" id="Phobius"/>
    </source>
</evidence>
<dbReference type="GO" id="GO:0005829">
    <property type="term" value="C:cytosol"/>
    <property type="evidence" value="ECO:0007669"/>
    <property type="project" value="TreeGrafter"/>
</dbReference>
<evidence type="ECO:0000313" key="13">
    <source>
        <dbReference type="Proteomes" id="UP001420932"/>
    </source>
</evidence>
<feature type="domain" description="Methionyl/Valyl/Leucyl/Isoleucyl-tRNA synthetase anticodon-binding" evidence="11">
    <location>
        <begin position="247"/>
        <end position="289"/>
    </location>
</feature>
<keyword evidence="6" id="KW-0030">Aminoacyl-tRNA synthetase</keyword>
<dbReference type="Pfam" id="PF00133">
    <property type="entry name" value="tRNA-synt_1"/>
    <property type="match status" value="1"/>
</dbReference>
<comment type="catalytic activity">
    <reaction evidence="8">
        <text>tRNA(Val) + L-valine + ATP = L-valyl-tRNA(Val) + AMP + diphosphate</text>
        <dbReference type="Rhea" id="RHEA:10704"/>
        <dbReference type="Rhea" id="RHEA-COMP:9672"/>
        <dbReference type="Rhea" id="RHEA-COMP:9708"/>
        <dbReference type="ChEBI" id="CHEBI:30616"/>
        <dbReference type="ChEBI" id="CHEBI:33019"/>
        <dbReference type="ChEBI" id="CHEBI:57762"/>
        <dbReference type="ChEBI" id="CHEBI:78442"/>
        <dbReference type="ChEBI" id="CHEBI:78537"/>
        <dbReference type="ChEBI" id="CHEBI:456215"/>
        <dbReference type="EC" id="6.1.1.9"/>
    </reaction>
</comment>
<keyword evidence="13" id="KW-1185">Reference proteome</keyword>
<dbReference type="InterPro" id="IPR013155">
    <property type="entry name" value="M/V/L/I-tRNA-synth_anticd-bd"/>
</dbReference>
<evidence type="ECO:0000256" key="1">
    <source>
        <dbReference type="ARBA" id="ARBA00013169"/>
    </source>
</evidence>
<dbReference type="PANTHER" id="PTHR11946:SF93">
    <property type="entry name" value="VALINE--TRNA LIGASE, CHLOROPLASTIC_MITOCHONDRIAL 2"/>
    <property type="match status" value="1"/>
</dbReference>
<keyword evidence="9" id="KW-1133">Transmembrane helix</keyword>
<dbReference type="GO" id="GO:0004832">
    <property type="term" value="F:valine-tRNA ligase activity"/>
    <property type="evidence" value="ECO:0007669"/>
    <property type="project" value="UniProtKB-EC"/>
</dbReference>
<dbReference type="SUPFAM" id="SSF47323">
    <property type="entry name" value="Anticodon-binding domain of a subclass of class I aminoacyl-tRNA synthetases"/>
    <property type="match status" value="1"/>
</dbReference>
<evidence type="ECO:0000256" key="2">
    <source>
        <dbReference type="ARBA" id="ARBA00022598"/>
    </source>
</evidence>
<evidence type="ECO:0000313" key="12">
    <source>
        <dbReference type="EMBL" id="KAK9081633.1"/>
    </source>
</evidence>